<evidence type="ECO:0000313" key="1">
    <source>
        <dbReference type="EMBL" id="CAJ2511807.1"/>
    </source>
</evidence>
<accession>A0AAI8YLM4</accession>
<dbReference type="Proteomes" id="UP001295740">
    <property type="component" value="Unassembled WGS sequence"/>
</dbReference>
<dbReference type="EMBL" id="CAUWAG010000018">
    <property type="protein sequence ID" value="CAJ2511807.1"/>
    <property type="molecule type" value="Genomic_DNA"/>
</dbReference>
<organism evidence="1 2">
    <name type="scientific">Anthostomella pinea</name>
    <dbReference type="NCBI Taxonomy" id="933095"/>
    <lineage>
        <taxon>Eukaryota</taxon>
        <taxon>Fungi</taxon>
        <taxon>Dikarya</taxon>
        <taxon>Ascomycota</taxon>
        <taxon>Pezizomycotina</taxon>
        <taxon>Sordariomycetes</taxon>
        <taxon>Xylariomycetidae</taxon>
        <taxon>Xylariales</taxon>
        <taxon>Xylariaceae</taxon>
        <taxon>Anthostomella</taxon>
    </lineage>
</organism>
<evidence type="ECO:0000313" key="2">
    <source>
        <dbReference type="Proteomes" id="UP001295740"/>
    </source>
</evidence>
<sequence>MAANGTGEIDKVLAHINCRDYKTEGERFYQYVSMSTMKIESVTVTVTVVDPKSFPAANQDKLRAINLKALGAGLNLVKGEARRLAVILKENVKAPDTLSVEKDGRVYAGELLINHPAPPTLDLPWKGKAVNTVRRLVRKATIDLLGE</sequence>
<name>A0AAI8YLM4_9PEZI</name>
<dbReference type="AlphaFoldDB" id="A0AAI8YLM4"/>
<reference evidence="1" key="1">
    <citation type="submission" date="2023-10" db="EMBL/GenBank/DDBJ databases">
        <authorList>
            <person name="Hackl T."/>
        </authorList>
    </citation>
    <scope>NUCLEOTIDE SEQUENCE</scope>
</reference>
<keyword evidence="2" id="KW-1185">Reference proteome</keyword>
<comment type="caution">
    <text evidence="1">The sequence shown here is derived from an EMBL/GenBank/DDBJ whole genome shotgun (WGS) entry which is preliminary data.</text>
</comment>
<gene>
    <name evidence="1" type="ORF">KHLLAP_LOCUS12275</name>
</gene>
<proteinExistence type="predicted"/>
<protein>
    <submittedName>
        <fullName evidence="1">Uu.00g074320.m01.CDS01</fullName>
    </submittedName>
</protein>